<feature type="region of interest" description="Disordered" evidence="7">
    <location>
        <begin position="761"/>
        <end position="798"/>
    </location>
</feature>
<dbReference type="InterPro" id="IPR050987">
    <property type="entry name" value="AtrR-like"/>
</dbReference>
<dbReference type="PROSITE" id="PS00463">
    <property type="entry name" value="ZN2_CY6_FUNGAL_1"/>
    <property type="match status" value="1"/>
</dbReference>
<evidence type="ECO:0000256" key="6">
    <source>
        <dbReference type="ARBA" id="ARBA00023242"/>
    </source>
</evidence>
<reference evidence="9 10" key="1">
    <citation type="submission" date="2019-07" db="EMBL/GenBank/DDBJ databases">
        <title>Genome assembly of two rare yeast pathogens: Diutina rugosa and Trichomonascus ciferrii.</title>
        <authorList>
            <person name="Mixao V."/>
            <person name="Saus E."/>
            <person name="Hansen A."/>
            <person name="Lass-Flor C."/>
            <person name="Gabaldon T."/>
        </authorList>
    </citation>
    <scope>NUCLEOTIDE SEQUENCE [LARGE SCALE GENOMIC DNA]</scope>
    <source>
        <strain evidence="9 10">CBS 613</strain>
    </source>
</reference>
<keyword evidence="6" id="KW-0539">Nucleus</keyword>
<keyword evidence="5" id="KW-0804">Transcription</keyword>
<evidence type="ECO:0000256" key="4">
    <source>
        <dbReference type="ARBA" id="ARBA00023125"/>
    </source>
</evidence>
<dbReference type="CDD" id="cd00067">
    <property type="entry name" value="GAL4"/>
    <property type="match status" value="1"/>
</dbReference>
<evidence type="ECO:0000313" key="10">
    <source>
        <dbReference type="Proteomes" id="UP000449547"/>
    </source>
</evidence>
<protein>
    <recommendedName>
        <fullName evidence="8">Zn(2)-C6 fungal-type domain-containing protein</fullName>
    </recommendedName>
</protein>
<dbReference type="Pfam" id="PF04082">
    <property type="entry name" value="Fungal_trans"/>
    <property type="match status" value="1"/>
</dbReference>
<dbReference type="GO" id="GO:0005634">
    <property type="term" value="C:nucleus"/>
    <property type="evidence" value="ECO:0007669"/>
    <property type="project" value="UniProtKB-SubCell"/>
</dbReference>
<dbReference type="PROSITE" id="PS50048">
    <property type="entry name" value="ZN2_CY6_FUNGAL_2"/>
    <property type="match status" value="1"/>
</dbReference>
<evidence type="ECO:0000259" key="8">
    <source>
        <dbReference type="PROSITE" id="PS50048"/>
    </source>
</evidence>
<feature type="compositionally biased region" description="Polar residues" evidence="7">
    <location>
        <begin position="96"/>
        <end position="108"/>
    </location>
</feature>
<dbReference type="GO" id="GO:0003677">
    <property type="term" value="F:DNA binding"/>
    <property type="evidence" value="ECO:0007669"/>
    <property type="project" value="UniProtKB-KW"/>
</dbReference>
<evidence type="ECO:0000313" key="9">
    <source>
        <dbReference type="EMBL" id="KAA8898028.1"/>
    </source>
</evidence>
<evidence type="ECO:0000256" key="7">
    <source>
        <dbReference type="SAM" id="MobiDB-lite"/>
    </source>
</evidence>
<gene>
    <name evidence="9" type="ORF">DIURU_004882</name>
</gene>
<dbReference type="GO" id="GO:0006351">
    <property type="term" value="P:DNA-templated transcription"/>
    <property type="evidence" value="ECO:0007669"/>
    <property type="project" value="InterPro"/>
</dbReference>
<evidence type="ECO:0000256" key="5">
    <source>
        <dbReference type="ARBA" id="ARBA00023163"/>
    </source>
</evidence>
<dbReference type="OMA" id="EYRFSNC"/>
<dbReference type="SMART" id="SM00906">
    <property type="entry name" value="Fungal_trans"/>
    <property type="match status" value="1"/>
</dbReference>
<feature type="region of interest" description="Disordered" evidence="7">
    <location>
        <begin position="95"/>
        <end position="154"/>
    </location>
</feature>
<dbReference type="VEuPathDB" id="FungiDB:DIURU_004882"/>
<dbReference type="SUPFAM" id="SSF57701">
    <property type="entry name" value="Zn2/Cys6 DNA-binding domain"/>
    <property type="match status" value="1"/>
</dbReference>
<dbReference type="InterPro" id="IPR001138">
    <property type="entry name" value="Zn2Cys6_DnaBD"/>
</dbReference>
<organism evidence="9 10">
    <name type="scientific">Diutina rugosa</name>
    <name type="common">Yeast</name>
    <name type="synonym">Candida rugosa</name>
    <dbReference type="NCBI Taxonomy" id="5481"/>
    <lineage>
        <taxon>Eukaryota</taxon>
        <taxon>Fungi</taxon>
        <taxon>Dikarya</taxon>
        <taxon>Ascomycota</taxon>
        <taxon>Saccharomycotina</taxon>
        <taxon>Pichiomycetes</taxon>
        <taxon>Debaryomycetaceae</taxon>
        <taxon>Diutina</taxon>
    </lineage>
</organism>
<dbReference type="PANTHER" id="PTHR46910">
    <property type="entry name" value="TRANSCRIPTION FACTOR PDR1"/>
    <property type="match status" value="1"/>
</dbReference>
<keyword evidence="4" id="KW-0238">DNA-binding</keyword>
<feature type="compositionally biased region" description="Acidic residues" evidence="7">
    <location>
        <begin position="123"/>
        <end position="138"/>
    </location>
</feature>
<comment type="subcellular location">
    <subcellularLocation>
        <location evidence="1">Nucleus</location>
    </subcellularLocation>
</comment>
<dbReference type="AlphaFoldDB" id="A0A642UFH4"/>
<feature type="domain" description="Zn(2)-C6 fungal-type" evidence="8">
    <location>
        <begin position="14"/>
        <end position="44"/>
    </location>
</feature>
<sequence length="906" mass="102718">MEDDQDGKKRIRVACETCRRKKIKCNGQQPCSNCVHVRNSKCVYKERIIKKRSAEDSASRKRRHLQSMESFDMRLSKMERILWSISNRMESLVGPGNNQIKSVPSHDSYNMVPLPGHLPSSSEVDEGVDEEEDDDEPSSDEKVGVNEGKSSVVSTVPTEPPIEVYIGNHSIMCIFSRKSLDWISTALGSEGIVLTNPIRNLPVIFFSKLKSFIRKWVDPPVLDSKGRRRLLERPFTLSREGCFALLEAASSEIAITGLIIDTCRVEKLFQKYYDALESGNRVQIKCSELLIMCSILLWCITFLVDEIARGAQLPPVIANELDAEDLQKLKDQLFNQAIAYYHRICVISEGLPTIQGILLFMMYIEANWFISPINYILGTVALRFAQEIGLHRSETYECLSYEESLERRRVWWFCYYFDVEICFRTGKPPLIDSSDVTTDSYSDFTHFFTWAACMGQDLSEDVVKAHNELSQELLRDPSKPERQLIKFSNLCGEPIAGQVYLKVLSEIRAKSYNRIFSARAKQYSFPKFMDVLEELNEEMAAYAECISSERRPRFWDDPHFDTNKLEFVTAMRDRRESFNMHLAYFLHLMIINRVPLVVDTANLGNEEISKINRSRHLCFQSARTILHLCKDLNRSNCSMSYFNWIAFFPSSAFLCLVAGVINHPHSDSLNDINLLIHLSRNFFAIADLEEGDAKARFYHKEAMVGLIIKLMLKITTVIYETRNNSTVFSDDAGLQHHFDSARSMFPELFMNHKELRAKIKGVTGDSPFGNNKNPSSSSTPQSRVLAMGDPQTGPGGAGTQYHALPTEYMPVGSQMPPCSDGSMGCMMQASYDPNTGMMDNSNVPVNVNKYAASSNSDSANLTPQYSGILHGNFLDDAISNDSFGLGSYLQTETMPNFFFDNNMGLE</sequence>
<keyword evidence="3" id="KW-0805">Transcription regulation</keyword>
<proteinExistence type="predicted"/>
<dbReference type="CDD" id="cd12148">
    <property type="entry name" value="fungal_TF_MHR"/>
    <property type="match status" value="1"/>
</dbReference>
<feature type="compositionally biased region" description="Polar residues" evidence="7">
    <location>
        <begin position="768"/>
        <end position="782"/>
    </location>
</feature>
<evidence type="ECO:0000256" key="3">
    <source>
        <dbReference type="ARBA" id="ARBA00023015"/>
    </source>
</evidence>
<dbReference type="Proteomes" id="UP000449547">
    <property type="component" value="Unassembled WGS sequence"/>
</dbReference>
<dbReference type="Pfam" id="PF00172">
    <property type="entry name" value="Zn_clus"/>
    <property type="match status" value="1"/>
</dbReference>
<dbReference type="OrthoDB" id="2123952at2759"/>
<dbReference type="RefSeq" id="XP_034010285.1">
    <property type="nucleotide sequence ID" value="XM_034157803.1"/>
</dbReference>
<dbReference type="PANTHER" id="PTHR46910:SF37">
    <property type="entry name" value="ZN(II)2CYS6 TRANSCRIPTION FACTOR (EUROFUNG)"/>
    <property type="match status" value="1"/>
</dbReference>
<comment type="caution">
    <text evidence="9">The sequence shown here is derived from an EMBL/GenBank/DDBJ whole genome shotgun (WGS) entry which is preliminary data.</text>
</comment>
<keyword evidence="10" id="KW-1185">Reference proteome</keyword>
<dbReference type="InterPro" id="IPR036864">
    <property type="entry name" value="Zn2-C6_fun-type_DNA-bd_sf"/>
</dbReference>
<dbReference type="SMART" id="SM00066">
    <property type="entry name" value="GAL4"/>
    <property type="match status" value="1"/>
</dbReference>
<dbReference type="Gene3D" id="4.10.240.10">
    <property type="entry name" value="Zn(2)-C6 fungal-type DNA-binding domain"/>
    <property type="match status" value="1"/>
</dbReference>
<dbReference type="GO" id="GO:0008270">
    <property type="term" value="F:zinc ion binding"/>
    <property type="evidence" value="ECO:0007669"/>
    <property type="project" value="InterPro"/>
</dbReference>
<evidence type="ECO:0000256" key="2">
    <source>
        <dbReference type="ARBA" id="ARBA00022723"/>
    </source>
</evidence>
<dbReference type="InterPro" id="IPR007219">
    <property type="entry name" value="XnlR_reg_dom"/>
</dbReference>
<dbReference type="EMBL" id="SWFT01000149">
    <property type="protein sequence ID" value="KAA8898028.1"/>
    <property type="molecule type" value="Genomic_DNA"/>
</dbReference>
<name>A0A642UFH4_DIURU</name>
<accession>A0A642UFH4</accession>
<keyword evidence="2" id="KW-0479">Metal-binding</keyword>
<dbReference type="GeneID" id="54783533"/>
<evidence type="ECO:0000256" key="1">
    <source>
        <dbReference type="ARBA" id="ARBA00004123"/>
    </source>
</evidence>
<dbReference type="GO" id="GO:0000981">
    <property type="term" value="F:DNA-binding transcription factor activity, RNA polymerase II-specific"/>
    <property type="evidence" value="ECO:0007669"/>
    <property type="project" value="InterPro"/>
</dbReference>